<dbReference type="Gene3D" id="3.40.50.11530">
    <property type="match status" value="1"/>
</dbReference>
<comment type="caution">
    <text evidence="2">The sequence shown here is derived from an EMBL/GenBank/DDBJ whole genome shotgun (WGS) entry which is preliminary data.</text>
</comment>
<dbReference type="InterPro" id="IPR013568">
    <property type="entry name" value="SEFIR_dom"/>
</dbReference>
<feature type="domain" description="SEFIR" evidence="1">
    <location>
        <begin position="3"/>
        <end position="142"/>
    </location>
</feature>
<dbReference type="InterPro" id="IPR035897">
    <property type="entry name" value="Toll_tir_struct_dom_sf"/>
</dbReference>
<organism evidence="2 3">
    <name type="scientific">Actinophytocola algeriensis</name>
    <dbReference type="NCBI Taxonomy" id="1768010"/>
    <lineage>
        <taxon>Bacteria</taxon>
        <taxon>Bacillati</taxon>
        <taxon>Actinomycetota</taxon>
        <taxon>Actinomycetes</taxon>
        <taxon>Pseudonocardiales</taxon>
        <taxon>Pseudonocardiaceae</taxon>
    </lineage>
</organism>
<evidence type="ECO:0000313" key="2">
    <source>
        <dbReference type="EMBL" id="MBB4905862.1"/>
    </source>
</evidence>
<dbReference type="Pfam" id="PF08357">
    <property type="entry name" value="SEFIR"/>
    <property type="match status" value="1"/>
</dbReference>
<dbReference type="SUPFAM" id="SSF52200">
    <property type="entry name" value="Toll/Interleukin receptor TIR domain"/>
    <property type="match status" value="1"/>
</dbReference>
<evidence type="ECO:0000313" key="3">
    <source>
        <dbReference type="Proteomes" id="UP000520767"/>
    </source>
</evidence>
<gene>
    <name evidence="2" type="ORF">FHR82_002079</name>
</gene>
<dbReference type="AlphaFoldDB" id="A0A7W7VD77"/>
<protein>
    <recommendedName>
        <fullName evidence="1">SEFIR domain-containing protein</fullName>
    </recommendedName>
</protein>
<sequence>MAVPKVFVSYAHESGAHKAQVLAFATFLRDAGIEVVLDAWSDDARQDWYAWAIREMTAADHVLVIASERYRVTGDGNGPNLENRGLQAEAALLRELVHADRATWLPKVLPVVLPGHTVDEIPLFLQPHTASHYLVTSIDTTGTEELLRVVLRRSRHLVPEAGAARPAPPEPAQVRDALERAPAVNQINGTVHGKVIQADTIIGDIHL</sequence>
<keyword evidence="3" id="KW-1185">Reference proteome</keyword>
<dbReference type="PROSITE" id="PS51534">
    <property type="entry name" value="SEFIR"/>
    <property type="match status" value="1"/>
</dbReference>
<name>A0A7W7VD77_9PSEU</name>
<dbReference type="RefSeq" id="WP_184810035.1">
    <property type="nucleotide sequence ID" value="NZ_JACHJQ010000002.1"/>
</dbReference>
<dbReference type="Proteomes" id="UP000520767">
    <property type="component" value="Unassembled WGS sequence"/>
</dbReference>
<evidence type="ECO:0000259" key="1">
    <source>
        <dbReference type="PROSITE" id="PS51534"/>
    </source>
</evidence>
<dbReference type="EMBL" id="JACHJQ010000002">
    <property type="protein sequence ID" value="MBB4905862.1"/>
    <property type="molecule type" value="Genomic_DNA"/>
</dbReference>
<accession>A0A7W7VD77</accession>
<proteinExistence type="predicted"/>
<reference evidence="2 3" key="1">
    <citation type="submission" date="2020-08" db="EMBL/GenBank/DDBJ databases">
        <title>Genomic Encyclopedia of Type Strains, Phase III (KMG-III): the genomes of soil and plant-associated and newly described type strains.</title>
        <authorList>
            <person name="Whitman W."/>
        </authorList>
    </citation>
    <scope>NUCLEOTIDE SEQUENCE [LARGE SCALE GENOMIC DNA]</scope>
    <source>
        <strain evidence="2 3">CECT 8960</strain>
    </source>
</reference>